<dbReference type="InterPro" id="IPR026983">
    <property type="entry name" value="DHC"/>
</dbReference>
<dbReference type="Pfam" id="PF08393">
    <property type="entry name" value="DHC_N2"/>
    <property type="match status" value="1"/>
</dbReference>
<dbReference type="Gene3D" id="1.20.140.100">
    <property type="entry name" value="Dynein heavy chain, N-terminal domain 2"/>
    <property type="match status" value="1"/>
</dbReference>
<organism evidence="4 5">
    <name type="scientific">Aphanomyces astaci</name>
    <name type="common">Crayfish plague agent</name>
    <dbReference type="NCBI Taxonomy" id="112090"/>
    <lineage>
        <taxon>Eukaryota</taxon>
        <taxon>Sar</taxon>
        <taxon>Stramenopiles</taxon>
        <taxon>Oomycota</taxon>
        <taxon>Saprolegniomycetes</taxon>
        <taxon>Saprolegniales</taxon>
        <taxon>Verrucalvaceae</taxon>
        <taxon>Aphanomyces</taxon>
    </lineage>
</organism>
<feature type="region of interest" description="Disordered" evidence="1">
    <location>
        <begin position="1040"/>
        <end position="1082"/>
    </location>
</feature>
<feature type="domain" description="Dynein heavy chain hydrolytic ATP-binding dynein motor region" evidence="3">
    <location>
        <begin position="1155"/>
        <end position="1480"/>
    </location>
</feature>
<dbReference type="VEuPathDB" id="FungiDB:H257_10154"/>
<feature type="region of interest" description="Disordered" evidence="1">
    <location>
        <begin position="1"/>
        <end position="23"/>
    </location>
</feature>
<evidence type="ECO:0000256" key="1">
    <source>
        <dbReference type="SAM" id="MobiDB-lite"/>
    </source>
</evidence>
<feature type="compositionally biased region" description="Low complexity" evidence="1">
    <location>
        <begin position="1046"/>
        <end position="1066"/>
    </location>
</feature>
<evidence type="ECO:0000313" key="4">
    <source>
        <dbReference type="EMBL" id="RHY61660.1"/>
    </source>
</evidence>
<dbReference type="PANTHER" id="PTHR45703:SF36">
    <property type="entry name" value="DYNEIN HEAVY CHAIN, CYTOPLASMIC"/>
    <property type="match status" value="1"/>
</dbReference>
<dbReference type="InterPro" id="IPR042222">
    <property type="entry name" value="Dynein_2_N"/>
</dbReference>
<dbReference type="GO" id="GO:0051959">
    <property type="term" value="F:dynein light intermediate chain binding"/>
    <property type="evidence" value="ECO:0007669"/>
    <property type="project" value="InterPro"/>
</dbReference>
<dbReference type="EMBL" id="QUTC01004901">
    <property type="protein sequence ID" value="RHY61660.1"/>
    <property type="molecule type" value="Genomic_DNA"/>
</dbReference>
<evidence type="ECO:0000313" key="5">
    <source>
        <dbReference type="Proteomes" id="UP000265716"/>
    </source>
</evidence>
<dbReference type="Gene3D" id="3.40.50.300">
    <property type="entry name" value="P-loop containing nucleotide triphosphate hydrolases"/>
    <property type="match status" value="3"/>
</dbReference>
<gene>
    <name evidence="4" type="ORF">DYB38_003289</name>
</gene>
<dbReference type="GO" id="GO:0005524">
    <property type="term" value="F:ATP binding"/>
    <property type="evidence" value="ECO:0007669"/>
    <property type="project" value="InterPro"/>
</dbReference>
<dbReference type="GO" id="GO:0007018">
    <property type="term" value="P:microtubule-based movement"/>
    <property type="evidence" value="ECO:0007669"/>
    <property type="project" value="InterPro"/>
</dbReference>
<dbReference type="InterPro" id="IPR027417">
    <property type="entry name" value="P-loop_NTPase"/>
</dbReference>
<accession>A0A397DAB6</accession>
<evidence type="ECO:0000259" key="2">
    <source>
        <dbReference type="Pfam" id="PF08393"/>
    </source>
</evidence>
<dbReference type="GO" id="GO:0045505">
    <property type="term" value="F:dynein intermediate chain binding"/>
    <property type="evidence" value="ECO:0007669"/>
    <property type="project" value="InterPro"/>
</dbReference>
<dbReference type="Pfam" id="PF12775">
    <property type="entry name" value="AAA_7"/>
    <property type="match status" value="1"/>
</dbReference>
<dbReference type="InterPro" id="IPR042228">
    <property type="entry name" value="Dynein_linker_3"/>
</dbReference>
<dbReference type="Proteomes" id="UP000265716">
    <property type="component" value="Unassembled WGS sequence"/>
</dbReference>
<dbReference type="GO" id="GO:0030286">
    <property type="term" value="C:dynein complex"/>
    <property type="evidence" value="ECO:0007669"/>
    <property type="project" value="InterPro"/>
</dbReference>
<protein>
    <recommendedName>
        <fullName evidence="6">Dynein heavy chain</fullName>
    </recommendedName>
</protein>
<dbReference type="SUPFAM" id="SSF52540">
    <property type="entry name" value="P-loop containing nucleoside triphosphate hydrolases"/>
    <property type="match status" value="1"/>
</dbReference>
<dbReference type="Gene3D" id="1.20.920.30">
    <property type="match status" value="1"/>
</dbReference>
<name>A0A397DAB6_APHAT</name>
<feature type="domain" description="Dynein heavy chain linker" evidence="2">
    <location>
        <begin position="738"/>
        <end position="1134"/>
    </location>
</feature>
<dbReference type="PANTHER" id="PTHR45703">
    <property type="entry name" value="DYNEIN HEAVY CHAIN"/>
    <property type="match status" value="1"/>
</dbReference>
<evidence type="ECO:0008006" key="6">
    <source>
        <dbReference type="Google" id="ProtNLM"/>
    </source>
</evidence>
<reference evidence="4 5" key="1">
    <citation type="submission" date="2018-08" db="EMBL/GenBank/DDBJ databases">
        <title>Aphanomyces genome sequencing and annotation.</title>
        <authorList>
            <person name="Minardi D."/>
            <person name="Oidtmann B."/>
            <person name="Van Der Giezen M."/>
            <person name="Studholme D.J."/>
        </authorList>
    </citation>
    <scope>NUCLEOTIDE SEQUENCE [LARGE SCALE GENOMIC DNA]</scope>
    <source>
        <strain evidence="4 5">SA</strain>
    </source>
</reference>
<dbReference type="InterPro" id="IPR035699">
    <property type="entry name" value="AAA_6"/>
</dbReference>
<evidence type="ECO:0000259" key="3">
    <source>
        <dbReference type="Pfam" id="PF12774"/>
    </source>
</evidence>
<dbReference type="Pfam" id="PF12774">
    <property type="entry name" value="AAA_6"/>
    <property type="match status" value="1"/>
</dbReference>
<sequence>MDDDTSSSKSIRMNARKEVTRHEAASATAAEFASSSRWIDAEEYERVATIMAREKDDEYRKSQPTLQLYKPNIKDTMDSRRTANKDLYAALVDRFRHSAKGSMRNSVKTIVCDITNVHTIEDAILYFLCEKHRRNILYFQPEKHRPEETIYRPYDLTHIAPLTQNNKEEHYVMGATNLVHYKANENVECIPVSEWVYHSHMFDHLLKGIPLFQQLLRRRMFSNWNLNVQMRLYCETRLRLGRRLHCARPNFMLALRVIHNVSSTIRKICALDVTAAASAKAIPLAEWTHLQEVRYAYLMSCGGLMGIVCDSIGAIESQLNDAKATVHGALHTLVQSIRDDRSPDLLLDQLDNTDMYKMRQAYPEWKSIPMAALKQFKVDNQTQVAQAKRDLMLLPSLFRLLQYLFTESVYFMVLASIHHLHMQFSAADGCAITVAVSFLEKDANGMTLEPSEQDMLHHSMEALSRLVALSNSYSSEYRLVEYLTPPEVADAVPDGKFVNGMRLVDLLKSDDGFHAKVRSIRTAIKVAFTKVATHVKSFETLRPIYSAIQNPSDVLPTMDKVDQYMENVPILLKTIQTKIRRLDTWQHQCHKTQASWSIGFLEVHCRHIISELLERINTQRSMAHQLLTDLTTQGILQCVTALKDAVTIMDERPQTTEAFCEQRRCIRTLSENEKLLLQEIRMVEDAYKALRSNCPAAASDCVGQFNLIHALQAKYNLSFQANVKFSKKMLPVIGQQVAQALQKFTAQCKRILNALETNVTVRNSQTFITGKADFESKLNPLLGGDLSLQTFCLKQLNDLDMWSHSDKIRTITYHARIDSETEAKLQVMKARWAATELVCQGLQLDPVVVDDLLAALDNDLMQVQCLMQLTSQPLLYQALATWSNEINYIQDTLELWVAAQHDWVKLDRIFQLPDIQQSVRHANVEFQVLSRKWKAMMKGVRTNTLIQHCVREVTNRTFLGDAKALFERLWKQLVLFLHEKRREFPRFNFVSDRELLAIMAGTTLSLSQPCHDNAGALSVVVSKCFEHVCRISVETIQHIVKPQPASPQSKPTTTLPSPTKPTASSTRQHPHTMGSPEESSFGDAPTYSIEVFAVHGQHDETISLNNSVKITQRPEGWMKELAKVLRRAMKENLRHLMAEYSDLLQYYLHDKSRMYEYLGPQSVIAMTPLTERMMWSMSMAFRLHSGSLLYGETGVSKQASIRELVNCIGALCVVYDCSIQFNMHQLGRILGGIVQCQAYVSVVGLEHVECDRFGLFVHQVKRLQHALKTHKEKICLDSTVITLQAHHPSIHPNYGVFCKLTTPSQAHTTAMVRQCASAFVSFACKFSLPDVAVLIELYFTVVGFRNVDRLTKTLHSFLLLLGTTYCPSPGEFLSVRIVRKIVDLSSTDEQQVVAYAVWNSIGSRISPERKLAFLALLHRHFPSFRHIHLDVTKTKSHIHDQMAVRRLVPTPISTRKVAELHDLCSIVHRFCTGEIASGKSTTIALLSGLRKYAQGEQRVKCFRIATATLAVADSLENWSPSALSRFGIMYLPADGLPYTVFIKAWILRLEKADPPLDERILSVARQCSQLMRSHLSSLIDVSRSNGHPNIAFSPPTKVNKLVCTLHQFLEKLSANSPTLKADAILMYICACTWTIGAVVKYSARPIFHEALLKVAPELKCHKLFTHGRTCYDTSVCVEYLVSHFATDRRNVLLVGASGVGKSSFTRRALHSLSDRNMIRTIRLGKHTSAISFQECQEQIRQIVDVKGVYHRTSFEYVELSSLVFVGLASLNPSSVMELPLRLLRHFHMIWTPELPPDSIFEMFKSLPTFVVERSPMSLDLETCWKVLQFPLLVLQAMWGHSFQSPHAIFTLGDVLDVYRSLLQSAPFNFESKSKLQGVMLNLTATCFRGRSNFCDQDEWAYDYLTSPIRLALDFDTHDERTLYRFATHTTDGISGYASLTSQAAINVFTMGTYNFLYI</sequence>
<proteinExistence type="predicted"/>
<dbReference type="InterPro" id="IPR013602">
    <property type="entry name" value="Dynein_heavy_linker"/>
</dbReference>
<comment type="caution">
    <text evidence="4">The sequence shown here is derived from an EMBL/GenBank/DDBJ whole genome shotgun (WGS) entry which is preliminary data.</text>
</comment>
<dbReference type="Gene3D" id="3.20.180.20">
    <property type="entry name" value="Dynein heavy chain, N-terminal domain 2"/>
    <property type="match status" value="1"/>
</dbReference>